<reference evidence="4" key="1">
    <citation type="journal article" date="2021" name="bioRxiv">
        <title>Whole Genome Assembly and Annotation of Northern Wild Rice, Zizania palustris L., Supports a Whole Genome Duplication in the Zizania Genus.</title>
        <authorList>
            <person name="Haas M."/>
            <person name="Kono T."/>
            <person name="Macchietto M."/>
            <person name="Millas R."/>
            <person name="McGilp L."/>
            <person name="Shao M."/>
            <person name="Duquette J."/>
            <person name="Hirsch C.N."/>
            <person name="Kimball J."/>
        </authorList>
    </citation>
    <scope>NUCLEOTIDE SEQUENCE</scope>
    <source>
        <tissue evidence="4">Fresh leaf tissue</tissue>
    </source>
</reference>
<evidence type="ECO:0000313" key="5">
    <source>
        <dbReference type="Proteomes" id="UP000729402"/>
    </source>
</evidence>
<accession>A0A8J5RRZ8</accession>
<evidence type="ECO:0000259" key="3">
    <source>
        <dbReference type="PROSITE" id="PS50882"/>
    </source>
</evidence>
<dbReference type="Pfam" id="PF04146">
    <property type="entry name" value="YTH"/>
    <property type="match status" value="1"/>
</dbReference>
<dbReference type="GO" id="GO:0003729">
    <property type="term" value="F:mRNA binding"/>
    <property type="evidence" value="ECO:0007669"/>
    <property type="project" value="UniProtKB-UniRule"/>
</dbReference>
<keyword evidence="5" id="KW-1185">Reference proteome</keyword>
<dbReference type="AlphaFoldDB" id="A0A8J5RRZ8"/>
<dbReference type="InterPro" id="IPR007275">
    <property type="entry name" value="YTH_domain"/>
</dbReference>
<keyword evidence="1" id="KW-0694">RNA-binding</keyword>
<dbReference type="OrthoDB" id="306690at2759"/>
<dbReference type="InterPro" id="IPR045168">
    <property type="entry name" value="YTH_prot"/>
</dbReference>
<dbReference type="PANTHER" id="PTHR12357:SF88">
    <property type="entry name" value="YTH DOMAIN-CONTAINING FAMILY PROTEIN"/>
    <property type="match status" value="1"/>
</dbReference>
<evidence type="ECO:0000313" key="4">
    <source>
        <dbReference type="EMBL" id="KAG8052199.1"/>
    </source>
</evidence>
<name>A0A8J5RRZ8_ZIZPA</name>
<dbReference type="EMBL" id="JAAALK010000288">
    <property type="protein sequence ID" value="KAG8052199.1"/>
    <property type="molecule type" value="Genomic_DNA"/>
</dbReference>
<reference evidence="4" key="2">
    <citation type="submission" date="2021-02" db="EMBL/GenBank/DDBJ databases">
        <authorList>
            <person name="Kimball J.A."/>
            <person name="Haas M.W."/>
            <person name="Macchietto M."/>
            <person name="Kono T."/>
            <person name="Duquette J."/>
            <person name="Shao M."/>
        </authorList>
    </citation>
    <scope>NUCLEOTIDE SEQUENCE</scope>
    <source>
        <tissue evidence="4">Fresh leaf tissue</tissue>
    </source>
</reference>
<dbReference type="PROSITE" id="PS50882">
    <property type="entry name" value="YTH"/>
    <property type="match status" value="1"/>
</dbReference>
<dbReference type="PANTHER" id="PTHR12357">
    <property type="entry name" value="YTH YT521-B HOMOLOGY DOMAIN-CONTAINING"/>
    <property type="match status" value="1"/>
</dbReference>
<protein>
    <recommendedName>
        <fullName evidence="1">YTH domain-containing family protein</fullName>
    </recommendedName>
</protein>
<dbReference type="GO" id="GO:0061157">
    <property type="term" value="P:mRNA destabilization"/>
    <property type="evidence" value="ECO:0007669"/>
    <property type="project" value="TreeGrafter"/>
</dbReference>
<dbReference type="GO" id="GO:0005737">
    <property type="term" value="C:cytoplasm"/>
    <property type="evidence" value="ECO:0007669"/>
    <property type="project" value="TreeGrafter"/>
</dbReference>
<dbReference type="CDD" id="cd21134">
    <property type="entry name" value="YTH"/>
    <property type="match status" value="1"/>
</dbReference>
<comment type="similarity">
    <text evidence="1">Belongs to the YTHDF family.</text>
</comment>
<sequence length="771" mass="85348">MPSPPHRPSHAGLGVVLAHIDLVGAAASRSPVRVRVASHGQGISVIARIRSSDIFQSENFMEMGMTPEQMYGQNVFVPATANPYPYGYTEVGAPMEWYNHQSSLGYDGQNFYFPDFQTEGTQCVYYAAPDNGSIHPSYSPYPMDPSFIVDSSYLPREYVTDAGDHTLQTCQIVPSSYYHPTALSYTHDSVLGGTTIPLQPPNFGFVPSIPGYTATSTSPVLPSVTSVASKNDIVVNPPVQSTTVSSKQFLYHVGEPKVQVHNSVPWKKELADGSMMPVKYPHTSQASTYLLDKSISAAKHSPQEKLPVNNCSCFVASDVQRWAAAKKFQPTSNLNDHLNSDFPKMNLSKEDDLGDVEKPSGQRSAAIIGKSYTSRLFVGNPEGTIIIRPDQYNSDDLQVDYPFAKFFVIKSIGEADVHKSIKYGVWSSSSSGNNKLDSAFRDADRIAKRNSTKCPIILFFSVNGSGHFCGVAEMIGPVNFQKDMDFWCQDKWTGSFPVRWHIVKDVPNYTLQHILLQNNENKPVTHSRDTQEIPYVPGISMLKILKDIKVKECLFDDFMKYEEDEARMKHYRKSKLSHNAPDFVPVAQRRKDVSDVQQPKLGNVLIDRTSEMQNVSGKPHDCIVTKHQDPCLQGVEKQASDDGKENGHQENNCNVNHANEKVVKTVTRQPQASTMKTSVDGKQQYWKKVEFPRQNPNGSFHGSPKAPEKHLIGVNCDSAIVTLKKPEEQTIVAKVGSLAISSHTREAADKNTSVDVVTIGSMPVVVNKANA</sequence>
<evidence type="ECO:0000256" key="2">
    <source>
        <dbReference type="SAM" id="SignalP"/>
    </source>
</evidence>
<feature type="domain" description="YTH" evidence="3">
    <location>
        <begin position="404"/>
        <end position="545"/>
    </location>
</feature>
<feature type="signal peptide" evidence="2">
    <location>
        <begin position="1"/>
        <end position="25"/>
    </location>
</feature>
<feature type="chain" id="PRO_5035287583" description="YTH domain-containing family protein" evidence="2">
    <location>
        <begin position="26"/>
        <end position="771"/>
    </location>
</feature>
<comment type="function">
    <text evidence="1">Specifically recognizes and binds N6-methyladenosine (m6A)-containing RNAs, and regulates mRNA stability. M6A is a modification present at internal sites of mRNAs and some non-coding RNAs and plays a role in mRNA stability and processing.</text>
</comment>
<proteinExistence type="inferred from homology"/>
<keyword evidence="2" id="KW-0732">Signal</keyword>
<comment type="caution">
    <text evidence="4">The sequence shown here is derived from an EMBL/GenBank/DDBJ whole genome shotgun (WGS) entry which is preliminary data.</text>
</comment>
<dbReference type="GO" id="GO:1990247">
    <property type="term" value="F:N6-methyladenosine-containing RNA reader activity"/>
    <property type="evidence" value="ECO:0007669"/>
    <property type="project" value="UniProtKB-UniRule"/>
</dbReference>
<dbReference type="Proteomes" id="UP000729402">
    <property type="component" value="Unassembled WGS sequence"/>
</dbReference>
<organism evidence="4 5">
    <name type="scientific">Zizania palustris</name>
    <name type="common">Northern wild rice</name>
    <dbReference type="NCBI Taxonomy" id="103762"/>
    <lineage>
        <taxon>Eukaryota</taxon>
        <taxon>Viridiplantae</taxon>
        <taxon>Streptophyta</taxon>
        <taxon>Embryophyta</taxon>
        <taxon>Tracheophyta</taxon>
        <taxon>Spermatophyta</taxon>
        <taxon>Magnoliopsida</taxon>
        <taxon>Liliopsida</taxon>
        <taxon>Poales</taxon>
        <taxon>Poaceae</taxon>
        <taxon>BOP clade</taxon>
        <taxon>Oryzoideae</taxon>
        <taxon>Oryzeae</taxon>
        <taxon>Zizaniinae</taxon>
        <taxon>Zizania</taxon>
    </lineage>
</organism>
<gene>
    <name evidence="4" type="ORF">GUJ93_ZPchr0001g29422</name>
</gene>
<evidence type="ECO:0000256" key="1">
    <source>
        <dbReference type="RuleBase" id="RU369095"/>
    </source>
</evidence>